<gene>
    <name evidence="1" type="ORF">D2A34_21920</name>
</gene>
<comment type="caution">
    <text evidence="1">The sequence shown here is derived from an EMBL/GenBank/DDBJ whole genome shotgun (WGS) entry which is preliminary data.</text>
</comment>
<proteinExistence type="predicted"/>
<sequence length="63" mass="6967">MFLKGIVTSNQGEEARITFPDRDNTVSPLLVKASHVGDLNINDQVAVIFFSNNMKDGLIIAKY</sequence>
<name>A0A399IIL4_9CLOT</name>
<dbReference type="RefSeq" id="WP_119367930.1">
    <property type="nucleotide sequence ID" value="NZ_QXDJ01000006.1"/>
</dbReference>
<reference evidence="1 2" key="1">
    <citation type="submission" date="2018-08" db="EMBL/GenBank/DDBJ databases">
        <title>Genome of Clostridium chromiireducens C1, DSM12136.</title>
        <authorList>
            <person name="Xing M."/>
            <person name="Wei Y."/>
            <person name="Ang E.L."/>
            <person name="Zhao H."/>
            <person name="Zhang Y."/>
        </authorList>
    </citation>
    <scope>NUCLEOTIDE SEQUENCE [LARGE SCALE GENOMIC DNA]</scope>
    <source>
        <strain evidence="1 2">C1</strain>
    </source>
</reference>
<protein>
    <submittedName>
        <fullName evidence="1">Uncharacterized protein</fullName>
    </submittedName>
</protein>
<evidence type="ECO:0000313" key="1">
    <source>
        <dbReference type="EMBL" id="RII32855.1"/>
    </source>
</evidence>
<dbReference type="AlphaFoldDB" id="A0A399IIL4"/>
<dbReference type="EMBL" id="QXDJ01000006">
    <property type="protein sequence ID" value="RII32855.1"/>
    <property type="molecule type" value="Genomic_DNA"/>
</dbReference>
<dbReference type="Proteomes" id="UP000265930">
    <property type="component" value="Unassembled WGS sequence"/>
</dbReference>
<accession>A0A399IIL4</accession>
<organism evidence="1 2">
    <name type="scientific">Clostridium chromiireducens</name>
    <dbReference type="NCBI Taxonomy" id="225345"/>
    <lineage>
        <taxon>Bacteria</taxon>
        <taxon>Bacillati</taxon>
        <taxon>Bacillota</taxon>
        <taxon>Clostridia</taxon>
        <taxon>Eubacteriales</taxon>
        <taxon>Clostridiaceae</taxon>
        <taxon>Clostridium</taxon>
    </lineage>
</organism>
<evidence type="ECO:0000313" key="2">
    <source>
        <dbReference type="Proteomes" id="UP000265930"/>
    </source>
</evidence>